<evidence type="ECO:0000313" key="2">
    <source>
        <dbReference type="WBParaSite" id="ACRNAN_scaffold495.g21536.t1"/>
    </source>
</evidence>
<reference evidence="2" key="1">
    <citation type="submission" date="2022-11" db="UniProtKB">
        <authorList>
            <consortium name="WormBaseParasite"/>
        </authorList>
    </citation>
    <scope>IDENTIFICATION</scope>
</reference>
<dbReference type="Proteomes" id="UP000887540">
    <property type="component" value="Unplaced"/>
</dbReference>
<keyword evidence="1" id="KW-1185">Reference proteome</keyword>
<accession>A0A914E262</accession>
<dbReference type="PANTHER" id="PTHR36519:SF9">
    <property type="entry name" value="EB DOMAIN-CONTAINING PROTEIN-RELATED"/>
    <property type="match status" value="1"/>
</dbReference>
<evidence type="ECO:0000313" key="1">
    <source>
        <dbReference type="Proteomes" id="UP000887540"/>
    </source>
</evidence>
<name>A0A914E262_9BILA</name>
<sequence>MGLGGGLTGDTFTNSLIGPNKLCADSVDCYSGQICQAGRCIFSSGFGNYAAGYGALAGSYLGSYYPLVTVPSGVQACTLMQECINGQICVNGYCSQSNVAIMGSQAAQGPTTCATGAVCPIGQYCMNGICIQNYFSTTFACASGLYCPAGMNCLLGRCISNGLQPGMFWGKKRK</sequence>
<dbReference type="AlphaFoldDB" id="A0A914E262"/>
<protein>
    <submittedName>
        <fullName evidence="2">EB domain-containing protein</fullName>
    </submittedName>
</protein>
<proteinExistence type="predicted"/>
<dbReference type="PANTHER" id="PTHR36519">
    <property type="entry name" value="FIP (FUNGUS-INDUCED PROTEIN) RELATED-RELATED"/>
    <property type="match status" value="1"/>
</dbReference>
<organism evidence="1 2">
    <name type="scientific">Acrobeloides nanus</name>
    <dbReference type="NCBI Taxonomy" id="290746"/>
    <lineage>
        <taxon>Eukaryota</taxon>
        <taxon>Metazoa</taxon>
        <taxon>Ecdysozoa</taxon>
        <taxon>Nematoda</taxon>
        <taxon>Chromadorea</taxon>
        <taxon>Rhabditida</taxon>
        <taxon>Tylenchina</taxon>
        <taxon>Cephalobomorpha</taxon>
        <taxon>Cephaloboidea</taxon>
        <taxon>Cephalobidae</taxon>
        <taxon>Acrobeloides</taxon>
    </lineage>
</organism>
<dbReference type="WBParaSite" id="ACRNAN_scaffold495.g21536.t1">
    <property type="protein sequence ID" value="ACRNAN_scaffold495.g21536.t1"/>
    <property type="gene ID" value="ACRNAN_scaffold495.g21536"/>
</dbReference>